<evidence type="ECO:0000313" key="2">
    <source>
        <dbReference type="Proteomes" id="UP000259952"/>
    </source>
</evidence>
<keyword evidence="2" id="KW-1185">Reference proteome</keyword>
<protein>
    <submittedName>
        <fullName evidence="1">Uncharacterized protein</fullName>
    </submittedName>
</protein>
<name>A0A346FCP3_9CAUD</name>
<gene>
    <name evidence="1" type="primary">90</name>
    <name evidence="1" type="ORF">SEA_FRYBERGER_90</name>
</gene>
<dbReference type="EMBL" id="MH479913">
    <property type="protein sequence ID" value="AXN53507.1"/>
    <property type="molecule type" value="Genomic_DNA"/>
</dbReference>
<dbReference type="GeneID" id="54998522"/>
<evidence type="ECO:0000313" key="1">
    <source>
        <dbReference type="EMBL" id="AXN53507.1"/>
    </source>
</evidence>
<dbReference type="RefSeq" id="YP_009807642.1">
    <property type="nucleotide sequence ID" value="NC_048027.1"/>
</dbReference>
<sequence length="109" mass="13302">MSEIQKRDKWSDQDLSEWVELIKKDELPYVEQLKILSFCKDLYETYSDLYQEYTRLYGLYNDARQRLQKLADPVARMIWVILHDDKMTDEEKERAIIYWAQQVELDFLG</sequence>
<organism evidence="1 2">
    <name type="scientific">Gordonia phage Fryberger</name>
    <dbReference type="NCBI Taxonomy" id="2250392"/>
    <lineage>
        <taxon>Viruses</taxon>
        <taxon>Duplodnaviria</taxon>
        <taxon>Heunggongvirae</taxon>
        <taxon>Uroviricota</taxon>
        <taxon>Caudoviricetes</taxon>
        <taxon>Ronaldovirus</taxon>
        <taxon>Ronaldovirus fryberger</taxon>
    </lineage>
</organism>
<dbReference type="KEGG" id="vg:54998522"/>
<accession>A0A346FCP3</accession>
<dbReference type="Proteomes" id="UP000259952">
    <property type="component" value="Segment"/>
</dbReference>
<proteinExistence type="predicted"/>
<reference evidence="1 2" key="1">
    <citation type="submission" date="2018-06" db="EMBL/GenBank/DDBJ databases">
        <authorList>
            <person name="Searcy Z.E."/>
            <person name="Delesalle V.A."/>
            <person name="Garlena R.A."/>
            <person name="Russell D.A."/>
            <person name="Pope W.H."/>
            <person name="Jacobs-Sera D."/>
            <person name="Hatfull G.F."/>
        </authorList>
    </citation>
    <scope>NUCLEOTIDE SEQUENCE [LARGE SCALE GENOMIC DNA]</scope>
</reference>